<keyword evidence="3" id="KW-0238">DNA-binding</keyword>
<keyword evidence="7" id="KW-1185">Reference proteome</keyword>
<dbReference type="Gene3D" id="3.40.190.10">
    <property type="entry name" value="Periplasmic binding protein-like II"/>
    <property type="match status" value="2"/>
</dbReference>
<evidence type="ECO:0000259" key="5">
    <source>
        <dbReference type="PROSITE" id="PS50931"/>
    </source>
</evidence>
<reference evidence="6" key="1">
    <citation type="submission" date="2017-02" db="EMBL/GenBank/DDBJ databases">
        <title>Draft Genome Sequence of the Salt Water Bacterium Oceanospirillum linum ATCC 11336.</title>
        <authorList>
            <person name="Trachtenberg A.M."/>
            <person name="Carney J.G."/>
            <person name="Linnane J.D."/>
            <person name="Rheaume B.A."/>
            <person name="Pitts N.L."/>
            <person name="Mykles D.L."/>
            <person name="Maclea K.S."/>
        </authorList>
    </citation>
    <scope>NUCLEOTIDE SEQUENCE [LARGE SCALE GENOMIC DNA]</scope>
    <source>
        <strain evidence="6">ATCC 11336</strain>
    </source>
</reference>
<dbReference type="InterPro" id="IPR036390">
    <property type="entry name" value="WH_DNA-bd_sf"/>
</dbReference>
<evidence type="ECO:0000256" key="3">
    <source>
        <dbReference type="ARBA" id="ARBA00023125"/>
    </source>
</evidence>
<keyword evidence="2" id="KW-0805">Transcription regulation</keyword>
<dbReference type="InterPro" id="IPR050176">
    <property type="entry name" value="LTTR"/>
</dbReference>
<feature type="domain" description="HTH lysR-type" evidence="5">
    <location>
        <begin position="5"/>
        <end position="62"/>
    </location>
</feature>
<dbReference type="RefSeq" id="WP_078320164.1">
    <property type="nucleotide sequence ID" value="NZ_FXTS01000006.1"/>
</dbReference>
<gene>
    <name evidence="6" type="ORF">BTA35_0212635</name>
</gene>
<dbReference type="FunFam" id="1.10.10.10:FF:000001">
    <property type="entry name" value="LysR family transcriptional regulator"/>
    <property type="match status" value="1"/>
</dbReference>
<dbReference type="STRING" id="966.BTA35_0212635"/>
<dbReference type="InterPro" id="IPR005119">
    <property type="entry name" value="LysR_subst-bd"/>
</dbReference>
<dbReference type="PANTHER" id="PTHR30579">
    <property type="entry name" value="TRANSCRIPTIONAL REGULATOR"/>
    <property type="match status" value="1"/>
</dbReference>
<keyword evidence="4" id="KW-0804">Transcription</keyword>
<protein>
    <recommendedName>
        <fullName evidence="5">HTH lysR-type domain-containing protein</fullName>
    </recommendedName>
</protein>
<dbReference type="InterPro" id="IPR036388">
    <property type="entry name" value="WH-like_DNA-bd_sf"/>
</dbReference>
<name>A0A1T1HA28_OCELI</name>
<dbReference type="Proteomes" id="UP000190064">
    <property type="component" value="Unassembled WGS sequence"/>
</dbReference>
<evidence type="ECO:0000256" key="2">
    <source>
        <dbReference type="ARBA" id="ARBA00023015"/>
    </source>
</evidence>
<organism evidence="6 7">
    <name type="scientific">Oceanospirillum linum</name>
    <dbReference type="NCBI Taxonomy" id="966"/>
    <lineage>
        <taxon>Bacteria</taxon>
        <taxon>Pseudomonadati</taxon>
        <taxon>Pseudomonadota</taxon>
        <taxon>Gammaproteobacteria</taxon>
        <taxon>Oceanospirillales</taxon>
        <taxon>Oceanospirillaceae</taxon>
        <taxon>Oceanospirillum</taxon>
    </lineage>
</organism>
<accession>A0A1T1HA28</accession>
<proteinExistence type="inferred from homology"/>
<dbReference type="GO" id="GO:0003700">
    <property type="term" value="F:DNA-binding transcription factor activity"/>
    <property type="evidence" value="ECO:0007669"/>
    <property type="project" value="InterPro"/>
</dbReference>
<dbReference type="Pfam" id="PF03466">
    <property type="entry name" value="LysR_substrate"/>
    <property type="match status" value="1"/>
</dbReference>
<evidence type="ECO:0000313" key="6">
    <source>
        <dbReference type="EMBL" id="OOV86708.1"/>
    </source>
</evidence>
<evidence type="ECO:0000313" key="7">
    <source>
        <dbReference type="Proteomes" id="UP000190064"/>
    </source>
</evidence>
<sequence length="289" mass="32301">MKSILNLELLNTFSIVVQEGGFKGAAEKLFLSQGAVSMQVKRLEEQLGVCLMQRNNQGIKLTSHGSALLKYAEQFLQLNNEALNALSEAPLYGELHFGVPTDYAQELVKYFIPQIKRSFPELNIRVTCARSRHLRDKIRLGDLDMAIVTAEAEFDEETLWTERLLWAAPTDLIQKEQKPLPIAFFEGDCLLNELFLADLNALDREYTTVMTSPELANLVAAVTSGFAAALLPESSLSGHDLQNIQPVAGLPQNRVLSMNLIHAPQLNHQFLEPLRQCIRSAVKLMLSRT</sequence>
<dbReference type="PANTHER" id="PTHR30579:SF7">
    <property type="entry name" value="HTH-TYPE TRANSCRIPTIONAL REGULATOR LRHA-RELATED"/>
    <property type="match status" value="1"/>
</dbReference>
<evidence type="ECO:0000256" key="1">
    <source>
        <dbReference type="ARBA" id="ARBA00009437"/>
    </source>
</evidence>
<dbReference type="Pfam" id="PF00126">
    <property type="entry name" value="HTH_1"/>
    <property type="match status" value="1"/>
</dbReference>
<dbReference type="SUPFAM" id="SSF46785">
    <property type="entry name" value="Winged helix' DNA-binding domain"/>
    <property type="match status" value="1"/>
</dbReference>
<comment type="similarity">
    <text evidence="1">Belongs to the LysR transcriptional regulatory family.</text>
</comment>
<evidence type="ECO:0000256" key="4">
    <source>
        <dbReference type="ARBA" id="ARBA00023163"/>
    </source>
</evidence>
<dbReference type="AlphaFoldDB" id="A0A1T1HA28"/>
<dbReference type="SUPFAM" id="SSF53850">
    <property type="entry name" value="Periplasmic binding protein-like II"/>
    <property type="match status" value="1"/>
</dbReference>
<dbReference type="InterPro" id="IPR000847">
    <property type="entry name" value="LysR_HTH_N"/>
</dbReference>
<comment type="caution">
    <text evidence="6">The sequence shown here is derived from an EMBL/GenBank/DDBJ whole genome shotgun (WGS) entry which is preliminary data.</text>
</comment>
<dbReference type="GO" id="GO:0003677">
    <property type="term" value="F:DNA binding"/>
    <property type="evidence" value="ECO:0007669"/>
    <property type="project" value="UniProtKB-KW"/>
</dbReference>
<dbReference type="EMBL" id="MTSD02000005">
    <property type="protein sequence ID" value="OOV86708.1"/>
    <property type="molecule type" value="Genomic_DNA"/>
</dbReference>
<dbReference type="PRINTS" id="PR00039">
    <property type="entry name" value="HTHLYSR"/>
</dbReference>
<dbReference type="PROSITE" id="PS50931">
    <property type="entry name" value="HTH_LYSR"/>
    <property type="match status" value="1"/>
</dbReference>
<dbReference type="Gene3D" id="1.10.10.10">
    <property type="entry name" value="Winged helix-like DNA-binding domain superfamily/Winged helix DNA-binding domain"/>
    <property type="match status" value="1"/>
</dbReference>